<dbReference type="Proteomes" id="UP000237968">
    <property type="component" value="Unassembled WGS sequence"/>
</dbReference>
<dbReference type="AlphaFoldDB" id="A0A2S9XAW9"/>
<name>A0A2S9XAW9_9BACT</name>
<sequence>MGVTEQLFRLEQVARRLNDGSDRLDRSLVEIDRALGRLMLGFEYQLPRPISETVHHDRDGKRVIEVSYLGFLRMAPTLGDSSGSSEFHLGVKTLKVFEGRRVDDEQPGRVVPLIEAPRAIRHAAVDQIAALVDALASEVEAMAEHIERRNQVASTILNTLTPPKDDG</sequence>
<comment type="caution">
    <text evidence="1">The sequence shown here is derived from an EMBL/GenBank/DDBJ whole genome shotgun (WGS) entry which is preliminary data.</text>
</comment>
<keyword evidence="2" id="KW-1185">Reference proteome</keyword>
<proteinExistence type="predicted"/>
<gene>
    <name evidence="1" type="ORF">ENSA5_68860</name>
</gene>
<reference evidence="1 2" key="1">
    <citation type="submission" date="2018-03" db="EMBL/GenBank/DDBJ databases">
        <title>Draft Genome Sequences of the Obligatory Marine Myxobacteria Enhygromyxa salina SWB005.</title>
        <authorList>
            <person name="Poehlein A."/>
            <person name="Moghaddam J.A."/>
            <person name="Harms H."/>
            <person name="Alanjari M."/>
            <person name="Koenig G.M."/>
            <person name="Daniel R."/>
            <person name="Schaeberle T.F."/>
        </authorList>
    </citation>
    <scope>NUCLEOTIDE SEQUENCE [LARGE SCALE GENOMIC DNA]</scope>
    <source>
        <strain evidence="1 2">SWB005</strain>
    </source>
</reference>
<dbReference type="OrthoDB" id="5513278at2"/>
<dbReference type="RefSeq" id="WP_106396008.1">
    <property type="nucleotide sequence ID" value="NZ_PVNK01000307.1"/>
</dbReference>
<protein>
    <submittedName>
        <fullName evidence="1">Uncharacterized protein</fullName>
    </submittedName>
</protein>
<evidence type="ECO:0000313" key="1">
    <source>
        <dbReference type="EMBL" id="PRP90004.1"/>
    </source>
</evidence>
<evidence type="ECO:0000313" key="2">
    <source>
        <dbReference type="Proteomes" id="UP000237968"/>
    </source>
</evidence>
<dbReference type="EMBL" id="PVNK01000307">
    <property type="protein sequence ID" value="PRP90004.1"/>
    <property type="molecule type" value="Genomic_DNA"/>
</dbReference>
<accession>A0A2S9XAW9</accession>
<organism evidence="1 2">
    <name type="scientific">Enhygromyxa salina</name>
    <dbReference type="NCBI Taxonomy" id="215803"/>
    <lineage>
        <taxon>Bacteria</taxon>
        <taxon>Pseudomonadati</taxon>
        <taxon>Myxococcota</taxon>
        <taxon>Polyangia</taxon>
        <taxon>Nannocystales</taxon>
        <taxon>Nannocystaceae</taxon>
        <taxon>Enhygromyxa</taxon>
    </lineage>
</organism>